<keyword evidence="1" id="KW-0560">Oxidoreductase</keyword>
<feature type="domain" description="GFO/IDH/MocA-like oxidoreductase" evidence="3">
    <location>
        <begin position="135"/>
        <end position="266"/>
    </location>
</feature>
<evidence type="ECO:0000259" key="2">
    <source>
        <dbReference type="Pfam" id="PF01408"/>
    </source>
</evidence>
<accession>A0A495JRM6</accession>
<dbReference type="Proteomes" id="UP000277671">
    <property type="component" value="Unassembled WGS sequence"/>
</dbReference>
<dbReference type="Pfam" id="PF01408">
    <property type="entry name" value="GFO_IDH_MocA"/>
    <property type="match status" value="1"/>
</dbReference>
<dbReference type="RefSeq" id="WP_121159209.1">
    <property type="nucleotide sequence ID" value="NZ_RBKT01000001.1"/>
</dbReference>
<name>A0A495JRM6_9ACTN</name>
<dbReference type="EMBL" id="RBKT01000001">
    <property type="protein sequence ID" value="RKR91042.1"/>
    <property type="molecule type" value="Genomic_DNA"/>
</dbReference>
<dbReference type="Pfam" id="PF22725">
    <property type="entry name" value="GFO_IDH_MocA_C3"/>
    <property type="match status" value="1"/>
</dbReference>
<dbReference type="InterPro" id="IPR000683">
    <property type="entry name" value="Gfo/Idh/MocA-like_OxRdtase_N"/>
</dbReference>
<keyword evidence="5" id="KW-1185">Reference proteome</keyword>
<dbReference type="Gene3D" id="3.40.50.720">
    <property type="entry name" value="NAD(P)-binding Rossmann-like Domain"/>
    <property type="match status" value="1"/>
</dbReference>
<dbReference type="Gene3D" id="3.30.360.10">
    <property type="entry name" value="Dihydrodipicolinate Reductase, domain 2"/>
    <property type="match status" value="1"/>
</dbReference>
<evidence type="ECO:0000259" key="3">
    <source>
        <dbReference type="Pfam" id="PF22725"/>
    </source>
</evidence>
<evidence type="ECO:0000313" key="5">
    <source>
        <dbReference type="Proteomes" id="UP000277671"/>
    </source>
</evidence>
<sequence length="399" mass="41805">MSEPTPPTVALIGATGYGAQHWRSIDALQRAGRVRLVAVCDTRPLSEEEAGPAVPVHTDHREMLAATRPDIVVVSTPPHTHLPIALDAVAAGADLLLEKPPVTSLADHDRLARALCDAGRICQVGFQAQGSHALATLRDAIRTGRLGQVTGVAAAGTWIRDDAYYARSPWAGRRSVDGRPVVDGALVNPFAHTLMLGLDLVRAAAEGAVPTRFTLERYRTRQIEVEDTACLRVEFTAGPPLLIAVTLSAAEFREGDMIVHGTEGSAVLEYPTDRLLLTPTPAADSDGVAVPGGAGAAASGERTGLLANLLDHRRDPSGVALLAPLDAARDFTALVEAILAAPAPTLIPVGNRHLRHDSGSPAWVIDGVDAAVAAAATSMRTYADLGLPWTTEPYPGALS</sequence>
<gene>
    <name evidence="4" type="ORF">BDK92_5426</name>
</gene>
<dbReference type="AlphaFoldDB" id="A0A495JRM6"/>
<dbReference type="PANTHER" id="PTHR43818">
    <property type="entry name" value="BCDNA.GH03377"/>
    <property type="match status" value="1"/>
</dbReference>
<dbReference type="PANTHER" id="PTHR43818:SF11">
    <property type="entry name" value="BCDNA.GH03377"/>
    <property type="match status" value="1"/>
</dbReference>
<comment type="caution">
    <text evidence="4">The sequence shown here is derived from an EMBL/GenBank/DDBJ whole genome shotgun (WGS) entry which is preliminary data.</text>
</comment>
<dbReference type="InterPro" id="IPR050463">
    <property type="entry name" value="Gfo/Idh/MocA_oxidrdct_glycsds"/>
</dbReference>
<dbReference type="SUPFAM" id="SSF51735">
    <property type="entry name" value="NAD(P)-binding Rossmann-fold domains"/>
    <property type="match status" value="1"/>
</dbReference>
<reference evidence="4 5" key="1">
    <citation type="submission" date="2018-10" db="EMBL/GenBank/DDBJ databases">
        <title>Sequencing the genomes of 1000 actinobacteria strains.</title>
        <authorList>
            <person name="Klenk H.-P."/>
        </authorList>
    </citation>
    <scope>NUCLEOTIDE SEQUENCE [LARGE SCALE GENOMIC DNA]</scope>
    <source>
        <strain evidence="4 5">DSM 45175</strain>
    </source>
</reference>
<evidence type="ECO:0000256" key="1">
    <source>
        <dbReference type="ARBA" id="ARBA00023002"/>
    </source>
</evidence>
<feature type="domain" description="Gfo/Idh/MocA-like oxidoreductase N-terminal" evidence="2">
    <location>
        <begin position="9"/>
        <end position="126"/>
    </location>
</feature>
<dbReference type="GO" id="GO:0016491">
    <property type="term" value="F:oxidoreductase activity"/>
    <property type="evidence" value="ECO:0007669"/>
    <property type="project" value="UniProtKB-KW"/>
</dbReference>
<dbReference type="OrthoDB" id="9812981at2"/>
<proteinExistence type="predicted"/>
<protein>
    <submittedName>
        <fullName evidence="4">Putative dehydrogenase</fullName>
    </submittedName>
</protein>
<dbReference type="SUPFAM" id="SSF55347">
    <property type="entry name" value="Glyceraldehyde-3-phosphate dehydrogenase-like, C-terminal domain"/>
    <property type="match status" value="1"/>
</dbReference>
<dbReference type="GO" id="GO:0000166">
    <property type="term" value="F:nucleotide binding"/>
    <property type="evidence" value="ECO:0007669"/>
    <property type="project" value="InterPro"/>
</dbReference>
<dbReference type="InterPro" id="IPR055170">
    <property type="entry name" value="GFO_IDH_MocA-like_dom"/>
</dbReference>
<dbReference type="InterPro" id="IPR036291">
    <property type="entry name" value="NAD(P)-bd_dom_sf"/>
</dbReference>
<organism evidence="4 5">
    <name type="scientific">Micromonospora pisi</name>
    <dbReference type="NCBI Taxonomy" id="589240"/>
    <lineage>
        <taxon>Bacteria</taxon>
        <taxon>Bacillati</taxon>
        <taxon>Actinomycetota</taxon>
        <taxon>Actinomycetes</taxon>
        <taxon>Micromonosporales</taxon>
        <taxon>Micromonosporaceae</taxon>
        <taxon>Micromonospora</taxon>
    </lineage>
</organism>
<evidence type="ECO:0000313" key="4">
    <source>
        <dbReference type="EMBL" id="RKR91042.1"/>
    </source>
</evidence>